<reference evidence="2 3" key="1">
    <citation type="journal article" date="2023" name="Microbiol. Resour. Announc.">
        <title>Complete Genome Sequence of Imperialibacter roseus strain P4T.</title>
        <authorList>
            <person name="Tizabi D.R."/>
            <person name="Bachvaroff T."/>
            <person name="Hill R.T."/>
        </authorList>
    </citation>
    <scope>NUCLEOTIDE SEQUENCE [LARGE SCALE GENOMIC DNA]</scope>
    <source>
        <strain evidence="2 3">P4T</strain>
    </source>
</reference>
<dbReference type="EMBL" id="CP136051">
    <property type="protein sequence ID" value="WOK07972.1"/>
    <property type="molecule type" value="Genomic_DNA"/>
</dbReference>
<feature type="transmembrane region" description="Helical" evidence="1">
    <location>
        <begin position="117"/>
        <end position="136"/>
    </location>
</feature>
<sequence>MGKIIRPTYPVEFSVGLLLLIFALSSFLGSQLFEAPFGELKEDTSGYIGMALVGLAVVIMVLILWEEFLFPITVVPTEGQVVFRNHRNKLLTQLFIYFSIPAIFVFIYANYEVNQVRFFIWAAICVIAPVAGKLISGINNYNDFLKLTNEEIAYKNNRKEGVFKVAEVQHITPVKDERNVLHKIQVQLTNNNQVIIDLDEMELADFYNSIDEALKAHYETILKEAKISA</sequence>
<name>A0ABZ0IWF5_9BACT</name>
<feature type="transmembrane region" description="Helical" evidence="1">
    <location>
        <begin position="94"/>
        <end position="111"/>
    </location>
</feature>
<dbReference type="Proteomes" id="UP001302349">
    <property type="component" value="Chromosome"/>
</dbReference>
<keyword evidence="1" id="KW-0812">Transmembrane</keyword>
<evidence type="ECO:0000313" key="2">
    <source>
        <dbReference type="EMBL" id="WOK07972.1"/>
    </source>
</evidence>
<proteinExistence type="predicted"/>
<keyword evidence="1" id="KW-1133">Transmembrane helix</keyword>
<gene>
    <name evidence="2" type="ORF">RT717_04925</name>
</gene>
<organism evidence="2 3">
    <name type="scientific">Imperialibacter roseus</name>
    <dbReference type="NCBI Taxonomy" id="1324217"/>
    <lineage>
        <taxon>Bacteria</taxon>
        <taxon>Pseudomonadati</taxon>
        <taxon>Bacteroidota</taxon>
        <taxon>Cytophagia</taxon>
        <taxon>Cytophagales</taxon>
        <taxon>Flammeovirgaceae</taxon>
        <taxon>Imperialibacter</taxon>
    </lineage>
</organism>
<protein>
    <submittedName>
        <fullName evidence="2">Heavy metal transporter</fullName>
    </submittedName>
</protein>
<evidence type="ECO:0000256" key="1">
    <source>
        <dbReference type="SAM" id="Phobius"/>
    </source>
</evidence>
<accession>A0ABZ0IWF5</accession>
<evidence type="ECO:0000313" key="3">
    <source>
        <dbReference type="Proteomes" id="UP001302349"/>
    </source>
</evidence>
<keyword evidence="3" id="KW-1185">Reference proteome</keyword>
<dbReference type="RefSeq" id="WP_317490620.1">
    <property type="nucleotide sequence ID" value="NZ_CP136051.1"/>
</dbReference>
<feature type="transmembrane region" description="Helical" evidence="1">
    <location>
        <begin position="45"/>
        <end position="65"/>
    </location>
</feature>
<keyword evidence="1" id="KW-0472">Membrane</keyword>